<dbReference type="AlphaFoldDB" id="A0A2T0MBS1"/>
<organism evidence="5 6">
    <name type="scientific">Flagellimonas meridianipacifica</name>
    <dbReference type="NCBI Taxonomy" id="1080225"/>
    <lineage>
        <taxon>Bacteria</taxon>
        <taxon>Pseudomonadati</taxon>
        <taxon>Bacteroidota</taxon>
        <taxon>Flavobacteriia</taxon>
        <taxon>Flavobacteriales</taxon>
        <taxon>Flavobacteriaceae</taxon>
        <taxon>Flagellimonas</taxon>
    </lineage>
</organism>
<evidence type="ECO:0000313" key="5">
    <source>
        <dbReference type="EMBL" id="PRX54941.1"/>
    </source>
</evidence>
<evidence type="ECO:0000256" key="1">
    <source>
        <dbReference type="ARBA" id="ARBA00023015"/>
    </source>
</evidence>
<dbReference type="SUPFAM" id="SSF51215">
    <property type="entry name" value="Regulatory protein AraC"/>
    <property type="match status" value="1"/>
</dbReference>
<dbReference type="GO" id="GO:0003700">
    <property type="term" value="F:DNA-binding transcription factor activity"/>
    <property type="evidence" value="ECO:0007669"/>
    <property type="project" value="InterPro"/>
</dbReference>
<protein>
    <submittedName>
        <fullName evidence="5">Helix-turn-helix protein</fullName>
    </submittedName>
</protein>
<dbReference type="SMART" id="SM00342">
    <property type="entry name" value="HTH_ARAC"/>
    <property type="match status" value="1"/>
</dbReference>
<keyword evidence="1" id="KW-0805">Transcription regulation</keyword>
<dbReference type="InterPro" id="IPR037923">
    <property type="entry name" value="HTH-like"/>
</dbReference>
<keyword evidence="2" id="KW-0238">DNA-binding</keyword>
<dbReference type="GO" id="GO:0043565">
    <property type="term" value="F:sequence-specific DNA binding"/>
    <property type="evidence" value="ECO:0007669"/>
    <property type="project" value="InterPro"/>
</dbReference>
<dbReference type="EMBL" id="PVYX01000002">
    <property type="protein sequence ID" value="PRX54941.1"/>
    <property type="molecule type" value="Genomic_DNA"/>
</dbReference>
<dbReference type="Proteomes" id="UP000237640">
    <property type="component" value="Unassembled WGS sequence"/>
</dbReference>
<evidence type="ECO:0000313" key="6">
    <source>
        <dbReference type="Proteomes" id="UP000237640"/>
    </source>
</evidence>
<dbReference type="PANTHER" id="PTHR43280">
    <property type="entry name" value="ARAC-FAMILY TRANSCRIPTIONAL REGULATOR"/>
    <property type="match status" value="1"/>
</dbReference>
<sequence length="287" mass="33406">MPGDDEINFTILSVPNIHQELPFKSPVLRAEYFSFILTKKGSGVYKLDDNTFPFGDKSIYFTNPGHIKSYELYSSKEAQIIMLTEKFLQENVHPEIYSEFPFLLAEIVPPNEQTETEFKELEMLFNQVDFEFKNDSKYKDKVIGNMILILLMKIKERFWANYNPLVEGEHSSRIVKSFKKILESEFKKILGDKQGHVKLQAQYFAEQLNLHPNYLNSVLKSKTGRTLSDWISQRTLSVSKSLLVDSSLSLKEISYLLGYSEPTHFSRFFKKNTKLSPRAFRTANKRL</sequence>
<keyword evidence="6" id="KW-1185">Reference proteome</keyword>
<dbReference type="InterPro" id="IPR018060">
    <property type="entry name" value="HTH_AraC"/>
</dbReference>
<dbReference type="PROSITE" id="PS01124">
    <property type="entry name" value="HTH_ARAC_FAMILY_2"/>
    <property type="match status" value="1"/>
</dbReference>
<name>A0A2T0MBS1_9FLAO</name>
<proteinExistence type="predicted"/>
<dbReference type="InterPro" id="IPR009057">
    <property type="entry name" value="Homeodomain-like_sf"/>
</dbReference>
<evidence type="ECO:0000256" key="2">
    <source>
        <dbReference type="ARBA" id="ARBA00023125"/>
    </source>
</evidence>
<comment type="caution">
    <text evidence="5">The sequence shown here is derived from an EMBL/GenBank/DDBJ whole genome shotgun (WGS) entry which is preliminary data.</text>
</comment>
<gene>
    <name evidence="5" type="ORF">CLV81_3346</name>
</gene>
<keyword evidence="3" id="KW-0804">Transcription</keyword>
<dbReference type="Gene3D" id="1.10.10.60">
    <property type="entry name" value="Homeodomain-like"/>
    <property type="match status" value="2"/>
</dbReference>
<dbReference type="PANTHER" id="PTHR43280:SF32">
    <property type="entry name" value="TRANSCRIPTIONAL REGULATORY PROTEIN"/>
    <property type="match status" value="1"/>
</dbReference>
<dbReference type="Pfam" id="PF12833">
    <property type="entry name" value="HTH_18"/>
    <property type="match status" value="1"/>
</dbReference>
<accession>A0A2T0MBS1</accession>
<reference evidence="5 6" key="1">
    <citation type="submission" date="2018-03" db="EMBL/GenBank/DDBJ databases">
        <title>Genomic Encyclopedia of Archaeal and Bacterial Type Strains, Phase II (KMG-II): from individual species to whole genera.</title>
        <authorList>
            <person name="Goeker M."/>
        </authorList>
    </citation>
    <scope>NUCLEOTIDE SEQUENCE [LARGE SCALE GENOMIC DNA]</scope>
    <source>
        <strain evidence="5 6">DSM 25027</strain>
    </source>
</reference>
<dbReference type="SUPFAM" id="SSF46689">
    <property type="entry name" value="Homeodomain-like"/>
    <property type="match status" value="1"/>
</dbReference>
<feature type="domain" description="HTH araC/xylS-type" evidence="4">
    <location>
        <begin position="176"/>
        <end position="283"/>
    </location>
</feature>
<evidence type="ECO:0000259" key="4">
    <source>
        <dbReference type="PROSITE" id="PS01124"/>
    </source>
</evidence>
<evidence type="ECO:0000256" key="3">
    <source>
        <dbReference type="ARBA" id="ARBA00023163"/>
    </source>
</evidence>